<accession>A0A084Y2B6</accession>
<dbReference type="EMBL" id="JDSS02000019">
    <property type="protein sequence ID" value="KFB68860.1"/>
    <property type="molecule type" value="Genomic_DNA"/>
</dbReference>
<dbReference type="Pfam" id="PF24175">
    <property type="entry name" value="SU10_adaptor"/>
    <property type="match status" value="1"/>
</dbReference>
<protein>
    <submittedName>
        <fullName evidence="1">Uncharacterized protein</fullName>
    </submittedName>
</protein>
<name>A0A084Y2B6_9PROT</name>
<dbReference type="Proteomes" id="UP000019812">
    <property type="component" value="Unassembled WGS sequence"/>
</dbReference>
<evidence type="ECO:0000313" key="2">
    <source>
        <dbReference type="Proteomes" id="UP000019812"/>
    </source>
</evidence>
<comment type="caution">
    <text evidence="1">The sequence shown here is derived from an EMBL/GenBank/DDBJ whole genome shotgun (WGS) entry which is preliminary data.</text>
</comment>
<proteinExistence type="predicted"/>
<sequence>MHLYWCISLGLWMTLAELISAFRVDERDTVEPYQWSRLDLARWYNEAVEEAAIRKSLLRENLEFVLSAGDSEVSLPPRIIEVRTARIVEGGATYWLSPSSRHEQDRLFRNWRDTVERPSAFIHDDISITLNRIVLASSVLKLECCRTPVNPMEIDEDEPEIAAVHHRYLDGWVRYRAYRVPDADFMDKDRSDRGLADFEDYFGRRPTADHRRDNNADRPHRVKAW</sequence>
<organism evidence="1 2">
    <name type="scientific">Candidatus Accumulibacter vicinus</name>
    <dbReference type="NCBI Taxonomy" id="2954382"/>
    <lineage>
        <taxon>Bacteria</taxon>
        <taxon>Pseudomonadati</taxon>
        <taxon>Pseudomonadota</taxon>
        <taxon>Betaproteobacteria</taxon>
        <taxon>Candidatus Accumulibacter</taxon>
    </lineage>
</organism>
<dbReference type="InterPro" id="IPR056209">
    <property type="entry name" value="SU10_adaptor"/>
</dbReference>
<dbReference type="AlphaFoldDB" id="A0A084Y2B6"/>
<dbReference type="STRING" id="1457154.CAPSK01_001715"/>
<gene>
    <name evidence="1" type="ORF">CAPSK01_001715</name>
</gene>
<evidence type="ECO:0000313" key="1">
    <source>
        <dbReference type="EMBL" id="KFB68860.1"/>
    </source>
</evidence>
<reference evidence="1 2" key="1">
    <citation type="submission" date="2014-07" db="EMBL/GenBank/DDBJ databases">
        <title>Expanding our view of genomic diversity in Candidatus Accumulibacter clades.</title>
        <authorList>
            <person name="Skennerton C.T."/>
            <person name="Barr J.J."/>
            <person name="Slater F.R."/>
            <person name="Bond P.L."/>
            <person name="Tyson G.W."/>
        </authorList>
    </citation>
    <scope>NUCLEOTIDE SEQUENCE [LARGE SCALE GENOMIC DNA]</scope>
    <source>
        <strain evidence="2">SK-01</strain>
    </source>
</reference>